<keyword evidence="3" id="KW-1185">Reference proteome</keyword>
<dbReference type="Proteomes" id="UP000824469">
    <property type="component" value="Unassembled WGS sequence"/>
</dbReference>
<feature type="region of interest" description="Disordered" evidence="1">
    <location>
        <begin position="24"/>
        <end position="50"/>
    </location>
</feature>
<dbReference type="AlphaFoldDB" id="A0AA38GT54"/>
<comment type="caution">
    <text evidence="2">The sequence shown here is derived from an EMBL/GenBank/DDBJ whole genome shotgun (WGS) entry which is preliminary data.</text>
</comment>
<evidence type="ECO:0000313" key="3">
    <source>
        <dbReference type="Proteomes" id="UP000824469"/>
    </source>
</evidence>
<protein>
    <submittedName>
        <fullName evidence="2">Uncharacterized protein</fullName>
    </submittedName>
</protein>
<evidence type="ECO:0000313" key="2">
    <source>
        <dbReference type="EMBL" id="KAH9327370.1"/>
    </source>
</evidence>
<feature type="non-terminal residue" evidence="2">
    <location>
        <position position="1"/>
    </location>
</feature>
<sequence>ANLGTLALDQELAVSVEDDLIMSGKLRRDTSKSKSAASSSSTPGPNTDPLVQKLANDLLAIKKQLAQHAPLCRRSEEKFSAQESFAYSSNKIST</sequence>
<evidence type="ECO:0000256" key="1">
    <source>
        <dbReference type="SAM" id="MobiDB-lite"/>
    </source>
</evidence>
<gene>
    <name evidence="2" type="ORF">KI387_007548</name>
</gene>
<dbReference type="EMBL" id="JAHRHJ020000002">
    <property type="protein sequence ID" value="KAH9327370.1"/>
    <property type="molecule type" value="Genomic_DNA"/>
</dbReference>
<proteinExistence type="predicted"/>
<accession>A0AA38GT54</accession>
<organism evidence="2 3">
    <name type="scientific">Taxus chinensis</name>
    <name type="common">Chinese yew</name>
    <name type="synonym">Taxus wallichiana var. chinensis</name>
    <dbReference type="NCBI Taxonomy" id="29808"/>
    <lineage>
        <taxon>Eukaryota</taxon>
        <taxon>Viridiplantae</taxon>
        <taxon>Streptophyta</taxon>
        <taxon>Embryophyta</taxon>
        <taxon>Tracheophyta</taxon>
        <taxon>Spermatophyta</taxon>
        <taxon>Pinopsida</taxon>
        <taxon>Pinidae</taxon>
        <taxon>Conifers II</taxon>
        <taxon>Cupressales</taxon>
        <taxon>Taxaceae</taxon>
        <taxon>Taxus</taxon>
    </lineage>
</organism>
<name>A0AA38GT54_TAXCH</name>
<reference evidence="2 3" key="1">
    <citation type="journal article" date="2021" name="Nat. Plants">
        <title>The Taxus genome provides insights into paclitaxel biosynthesis.</title>
        <authorList>
            <person name="Xiong X."/>
            <person name="Gou J."/>
            <person name="Liao Q."/>
            <person name="Li Y."/>
            <person name="Zhou Q."/>
            <person name="Bi G."/>
            <person name="Li C."/>
            <person name="Du R."/>
            <person name="Wang X."/>
            <person name="Sun T."/>
            <person name="Guo L."/>
            <person name="Liang H."/>
            <person name="Lu P."/>
            <person name="Wu Y."/>
            <person name="Zhang Z."/>
            <person name="Ro D.K."/>
            <person name="Shang Y."/>
            <person name="Huang S."/>
            <person name="Yan J."/>
        </authorList>
    </citation>
    <scope>NUCLEOTIDE SEQUENCE [LARGE SCALE GENOMIC DNA]</scope>
    <source>
        <strain evidence="2">Ta-2019</strain>
    </source>
</reference>